<keyword evidence="7 8" id="KW-0472">Membrane</keyword>
<sequence>MQAPSSISLHSRFDRLLPYLQIAPLALVLFVFLLIPLGLIVVVSFWDYDSFRVIPAFVTFNYAEMLSSPTIWRTMWSTVQFTLLTLTITGAIGFLVAYYIAFYVRSPMMKTIFFMACTIPFLTSNIIRMISWVPFLGRNGLINSMLMDIGLIAEPLDFLLYSRFAVVLVYVYLFTLFMVTPLFNAMARIDRSVIEAAVDAGASPLQIMFRVVAPLTKTGFAIGAVFIITLVMGDFVTVRLMGGGQSASTGLLITNQISLLQYPAACANAVLLLVVVMIAIGGILRNVDIRRAI</sequence>
<feature type="transmembrane region" description="Helical" evidence="8">
    <location>
        <begin position="78"/>
        <end position="100"/>
    </location>
</feature>
<evidence type="ECO:0000256" key="7">
    <source>
        <dbReference type="ARBA" id="ARBA00023136"/>
    </source>
</evidence>
<feature type="transmembrane region" description="Helical" evidence="8">
    <location>
        <begin position="164"/>
        <end position="183"/>
    </location>
</feature>
<gene>
    <name evidence="10" type="ORF">GQA70_09795</name>
</gene>
<evidence type="ECO:0000256" key="8">
    <source>
        <dbReference type="RuleBase" id="RU363032"/>
    </source>
</evidence>
<feature type="domain" description="ABC transmembrane type-1" evidence="9">
    <location>
        <begin position="75"/>
        <end position="283"/>
    </location>
</feature>
<dbReference type="RefSeq" id="WP_023850471.1">
    <property type="nucleotide sequence ID" value="NZ_CP047166.1"/>
</dbReference>
<evidence type="ECO:0000256" key="1">
    <source>
        <dbReference type="ARBA" id="ARBA00004651"/>
    </source>
</evidence>
<evidence type="ECO:0000256" key="2">
    <source>
        <dbReference type="ARBA" id="ARBA00007069"/>
    </source>
</evidence>
<keyword evidence="3 8" id="KW-0813">Transport</keyword>
<comment type="subcellular location">
    <subcellularLocation>
        <location evidence="1 8">Cell membrane</location>
        <topology evidence="1 8">Multi-pass membrane protein</topology>
    </subcellularLocation>
</comment>
<evidence type="ECO:0000256" key="4">
    <source>
        <dbReference type="ARBA" id="ARBA00022475"/>
    </source>
</evidence>
<protein>
    <submittedName>
        <fullName evidence="10">ABC transporter permease subunit</fullName>
    </submittedName>
</protein>
<dbReference type="Gene3D" id="1.10.3720.10">
    <property type="entry name" value="MetI-like"/>
    <property type="match status" value="1"/>
</dbReference>
<keyword evidence="4" id="KW-1003">Cell membrane</keyword>
<keyword evidence="6 8" id="KW-1133">Transmembrane helix</keyword>
<proteinExistence type="inferred from homology"/>
<dbReference type="PANTHER" id="PTHR42929:SF1">
    <property type="entry name" value="INNER MEMBRANE ABC TRANSPORTER PERMEASE PROTEIN YDCU-RELATED"/>
    <property type="match status" value="1"/>
</dbReference>
<organism evidence="10 11">
    <name type="scientific">Ponticoccus alexandrii</name>
    <dbReference type="NCBI Taxonomy" id="1943633"/>
    <lineage>
        <taxon>Bacteria</taxon>
        <taxon>Pseudomonadati</taxon>
        <taxon>Pseudomonadota</taxon>
        <taxon>Alphaproteobacteria</taxon>
        <taxon>Rhodobacterales</taxon>
        <taxon>Roseobacteraceae</taxon>
        <taxon>Ponticoccus</taxon>
    </lineage>
</organism>
<evidence type="ECO:0000256" key="5">
    <source>
        <dbReference type="ARBA" id="ARBA00022692"/>
    </source>
</evidence>
<dbReference type="SUPFAM" id="SSF161098">
    <property type="entry name" value="MetI-like"/>
    <property type="match status" value="1"/>
</dbReference>
<dbReference type="PANTHER" id="PTHR42929">
    <property type="entry name" value="INNER MEMBRANE ABC TRANSPORTER PERMEASE PROTEIN YDCU-RELATED-RELATED"/>
    <property type="match status" value="1"/>
</dbReference>
<feature type="transmembrane region" description="Helical" evidence="8">
    <location>
        <begin position="112"/>
        <end position="135"/>
    </location>
</feature>
<dbReference type="PROSITE" id="PS50928">
    <property type="entry name" value="ABC_TM1"/>
    <property type="match status" value="1"/>
</dbReference>
<dbReference type="Pfam" id="PF00528">
    <property type="entry name" value="BPD_transp_1"/>
    <property type="match status" value="1"/>
</dbReference>
<dbReference type="InterPro" id="IPR035906">
    <property type="entry name" value="MetI-like_sf"/>
</dbReference>
<accession>A0ABX7F7Q9</accession>
<evidence type="ECO:0000259" key="9">
    <source>
        <dbReference type="PROSITE" id="PS50928"/>
    </source>
</evidence>
<evidence type="ECO:0000313" key="11">
    <source>
        <dbReference type="Proteomes" id="UP000596387"/>
    </source>
</evidence>
<feature type="transmembrane region" description="Helical" evidence="8">
    <location>
        <begin position="20"/>
        <end position="46"/>
    </location>
</feature>
<reference evidence="10 11" key="1">
    <citation type="submission" date="2019-12" db="EMBL/GenBank/DDBJ databases">
        <title>Complete Genome Sequence of a Quorum-Sensing Bacterium,Rhodobacteraceae bacterium C31, Isolated from a marine microalgae symbiotic bacteria.</title>
        <authorList>
            <person name="Zhang Y."/>
        </authorList>
    </citation>
    <scope>NUCLEOTIDE SEQUENCE [LARGE SCALE GENOMIC DNA]</scope>
    <source>
        <strain evidence="10 11">C31</strain>
    </source>
</reference>
<evidence type="ECO:0000256" key="6">
    <source>
        <dbReference type="ARBA" id="ARBA00022989"/>
    </source>
</evidence>
<evidence type="ECO:0000256" key="3">
    <source>
        <dbReference type="ARBA" id="ARBA00022448"/>
    </source>
</evidence>
<evidence type="ECO:0000313" key="10">
    <source>
        <dbReference type="EMBL" id="QRF66573.1"/>
    </source>
</evidence>
<feature type="transmembrane region" description="Helical" evidence="8">
    <location>
        <begin position="53"/>
        <end position="72"/>
    </location>
</feature>
<dbReference type="Proteomes" id="UP000596387">
    <property type="component" value="Chromosome"/>
</dbReference>
<feature type="transmembrane region" description="Helical" evidence="8">
    <location>
        <begin position="218"/>
        <end position="242"/>
    </location>
</feature>
<keyword evidence="11" id="KW-1185">Reference proteome</keyword>
<dbReference type="CDD" id="cd06261">
    <property type="entry name" value="TM_PBP2"/>
    <property type="match status" value="1"/>
</dbReference>
<dbReference type="InterPro" id="IPR000515">
    <property type="entry name" value="MetI-like"/>
</dbReference>
<name>A0ABX7F7Q9_9RHOB</name>
<keyword evidence="5 8" id="KW-0812">Transmembrane</keyword>
<comment type="similarity">
    <text evidence="2">Belongs to the binding-protein-dependent transport system permease family. CysTW subfamily.</text>
</comment>
<feature type="transmembrane region" description="Helical" evidence="8">
    <location>
        <begin position="262"/>
        <end position="284"/>
    </location>
</feature>
<dbReference type="EMBL" id="CP047166">
    <property type="protein sequence ID" value="QRF66573.1"/>
    <property type="molecule type" value="Genomic_DNA"/>
</dbReference>